<evidence type="ECO:0000256" key="4">
    <source>
        <dbReference type="SAM" id="Phobius"/>
    </source>
</evidence>
<feature type="region of interest" description="Disordered" evidence="3">
    <location>
        <begin position="162"/>
        <end position="218"/>
    </location>
</feature>
<reference evidence="5" key="1">
    <citation type="submission" date="2024-07" db="EMBL/GenBank/DDBJ databases">
        <authorList>
            <person name="Yu S.T."/>
        </authorList>
    </citation>
    <scope>NUCLEOTIDE SEQUENCE</scope>
    <source>
        <strain evidence="5">R39</strain>
    </source>
</reference>
<gene>
    <name evidence="5" type="ORF">AB5J52_23235</name>
</gene>
<evidence type="ECO:0000313" key="5">
    <source>
        <dbReference type="EMBL" id="XDQ44937.1"/>
    </source>
</evidence>
<organism evidence="5">
    <name type="scientific">Streptomyces sp. R39</name>
    <dbReference type="NCBI Taxonomy" id="3238631"/>
    <lineage>
        <taxon>Bacteria</taxon>
        <taxon>Bacillati</taxon>
        <taxon>Actinomycetota</taxon>
        <taxon>Actinomycetes</taxon>
        <taxon>Kitasatosporales</taxon>
        <taxon>Streptomycetaceae</taxon>
        <taxon>Streptomyces</taxon>
    </lineage>
</organism>
<dbReference type="Gene3D" id="1.10.10.1320">
    <property type="entry name" value="Anti-sigma factor, zinc-finger domain"/>
    <property type="match status" value="1"/>
</dbReference>
<feature type="region of interest" description="Disordered" evidence="3">
    <location>
        <begin position="1"/>
        <end position="20"/>
    </location>
</feature>
<evidence type="ECO:0000256" key="2">
    <source>
        <dbReference type="ARBA" id="ARBA00023163"/>
    </source>
</evidence>
<name>A0AB39QN05_9ACTN</name>
<dbReference type="InterPro" id="IPR041916">
    <property type="entry name" value="Anti_sigma_zinc_sf"/>
</dbReference>
<feature type="compositionally biased region" description="Polar residues" evidence="3">
    <location>
        <begin position="162"/>
        <end position="180"/>
    </location>
</feature>
<evidence type="ECO:0000256" key="1">
    <source>
        <dbReference type="ARBA" id="ARBA00023015"/>
    </source>
</evidence>
<evidence type="ECO:0000256" key="3">
    <source>
        <dbReference type="SAM" id="MobiDB-lite"/>
    </source>
</evidence>
<feature type="compositionally biased region" description="Polar residues" evidence="3">
    <location>
        <begin position="198"/>
        <end position="217"/>
    </location>
</feature>
<keyword evidence="2" id="KW-0804">Transcription</keyword>
<keyword evidence="4" id="KW-0472">Membrane</keyword>
<feature type="region of interest" description="Disordered" evidence="3">
    <location>
        <begin position="88"/>
        <end position="130"/>
    </location>
</feature>
<protein>
    <submittedName>
        <fullName evidence="5">Anti-sigma factor</fullName>
    </submittedName>
</protein>
<proteinExistence type="predicted"/>
<keyword evidence="4" id="KW-0812">Transmembrane</keyword>
<keyword evidence="4" id="KW-1133">Transmembrane helix</keyword>
<dbReference type="AlphaFoldDB" id="A0AB39QN05"/>
<accession>A0AB39QN05</accession>
<feature type="transmembrane region" description="Helical" evidence="4">
    <location>
        <begin position="133"/>
        <end position="152"/>
    </location>
</feature>
<dbReference type="EMBL" id="CP163441">
    <property type="protein sequence ID" value="XDQ44937.1"/>
    <property type="molecule type" value="Genomic_DNA"/>
</dbReference>
<keyword evidence="1" id="KW-0805">Transcription regulation</keyword>
<sequence>MTSTTDTTGHPDVAEISDLTEGLLPPARTAEVRRHLEECELCADVHASLEEIRGLLGTLPGPPRMPADVAGRIDAALAAEALLNATAPAAHVSRETSPREMSSPGDRPAGRPSSSAGPGRKERGRDRGRRRRTVVLSAVFTTAVLGVGSFFLQSLGDNGATTAQGKPTNPAGTFSTSTLPGQVKDLLGTKTTPRRGSQKPFTVESQATGQPGSSQSPKILIQPSVRVPACVRQGISQPGDALGAKQGTYEGKNAYLVVLADTSDASRVKAYIVDASCLDKASASPGKILLTESLTRP</sequence>
<dbReference type="RefSeq" id="WP_369223723.1">
    <property type="nucleotide sequence ID" value="NZ_CP163441.1"/>
</dbReference>